<gene>
    <name evidence="2" type="ORF">FE633_06950</name>
</gene>
<reference evidence="2 3" key="1">
    <citation type="submission" date="2019-05" db="EMBL/GenBank/DDBJ databases">
        <title>Streptomyces sp. NEAU-C151, a novel actinomycete isolated from soil.</title>
        <authorList>
            <person name="Han L."/>
            <person name="Jiang H."/>
        </authorList>
    </citation>
    <scope>NUCLEOTIDE SEQUENCE [LARGE SCALE GENOMIC DNA]</scope>
    <source>
        <strain evidence="2 3">NEAU-C151</strain>
    </source>
</reference>
<dbReference type="RefSeq" id="WP_138044212.1">
    <property type="nucleotide sequence ID" value="NZ_VBZC01000006.1"/>
</dbReference>
<name>A0A5R9G1Y8_9ACTN</name>
<dbReference type="PANTHER" id="PTHR33495">
    <property type="entry name" value="ANTI-SIGMA FACTOR ANTAGONIST TM_1081-RELATED-RELATED"/>
    <property type="match status" value="1"/>
</dbReference>
<dbReference type="InterPro" id="IPR058548">
    <property type="entry name" value="MlaB-like_STAS"/>
</dbReference>
<dbReference type="CDD" id="cd07043">
    <property type="entry name" value="STAS_anti-anti-sigma_factors"/>
    <property type="match status" value="1"/>
</dbReference>
<dbReference type="SUPFAM" id="SSF52091">
    <property type="entry name" value="SpoIIaa-like"/>
    <property type="match status" value="1"/>
</dbReference>
<accession>A0A5R9G1Y8</accession>
<organism evidence="2 3">
    <name type="scientific">Streptomyces montanus</name>
    <dbReference type="NCBI Taxonomy" id="2580423"/>
    <lineage>
        <taxon>Bacteria</taxon>
        <taxon>Bacillati</taxon>
        <taxon>Actinomycetota</taxon>
        <taxon>Actinomycetes</taxon>
        <taxon>Kitasatosporales</taxon>
        <taxon>Streptomycetaceae</taxon>
        <taxon>Streptomyces</taxon>
    </lineage>
</organism>
<evidence type="ECO:0000259" key="1">
    <source>
        <dbReference type="PROSITE" id="PS50801"/>
    </source>
</evidence>
<dbReference type="Gene3D" id="3.30.750.24">
    <property type="entry name" value="STAS domain"/>
    <property type="match status" value="1"/>
</dbReference>
<dbReference type="EMBL" id="VBZC01000006">
    <property type="protein sequence ID" value="TLS46844.1"/>
    <property type="molecule type" value="Genomic_DNA"/>
</dbReference>
<protein>
    <submittedName>
        <fullName evidence="2">STAS domain-containing protein</fullName>
    </submittedName>
</protein>
<dbReference type="Proteomes" id="UP000305906">
    <property type="component" value="Unassembled WGS sequence"/>
</dbReference>
<proteinExistence type="predicted"/>
<dbReference type="Pfam" id="PF13466">
    <property type="entry name" value="STAS_2"/>
    <property type="match status" value="1"/>
</dbReference>
<dbReference type="GO" id="GO:0043856">
    <property type="term" value="F:anti-sigma factor antagonist activity"/>
    <property type="evidence" value="ECO:0007669"/>
    <property type="project" value="TreeGrafter"/>
</dbReference>
<dbReference type="InterPro" id="IPR002645">
    <property type="entry name" value="STAS_dom"/>
</dbReference>
<feature type="domain" description="STAS" evidence="1">
    <location>
        <begin position="18"/>
        <end position="97"/>
    </location>
</feature>
<evidence type="ECO:0000313" key="3">
    <source>
        <dbReference type="Proteomes" id="UP000305906"/>
    </source>
</evidence>
<dbReference type="AlphaFoldDB" id="A0A5R9G1Y8"/>
<comment type="caution">
    <text evidence="2">The sequence shown here is derived from an EMBL/GenBank/DDBJ whole genome shotgun (WGS) entry which is preliminary data.</text>
</comment>
<dbReference type="InterPro" id="IPR036513">
    <property type="entry name" value="STAS_dom_sf"/>
</dbReference>
<dbReference type="PANTHER" id="PTHR33495:SF2">
    <property type="entry name" value="ANTI-SIGMA FACTOR ANTAGONIST TM_1081-RELATED"/>
    <property type="match status" value="1"/>
</dbReference>
<evidence type="ECO:0000313" key="2">
    <source>
        <dbReference type="EMBL" id="TLS46844.1"/>
    </source>
</evidence>
<dbReference type="PROSITE" id="PS50801">
    <property type="entry name" value="STAS"/>
    <property type="match status" value="1"/>
</dbReference>
<keyword evidence="3" id="KW-1185">Reference proteome</keyword>
<sequence>MALPQLNVYRLDRNTRALITLAGEIDLATAPLVRASLAECLRDGIRAIDVDLTAVTFCDASGLNAFLTASRLADESGTTLQLHYPPRTMARIIEMTGSGFLLFPFHEPHAAGGPSHPIPAVPGGAL</sequence>